<dbReference type="AlphaFoldDB" id="A0A231G0P8"/>
<feature type="domain" description="CusB-like three alpha-helical bundle" evidence="6">
    <location>
        <begin position="166"/>
        <end position="214"/>
    </location>
</feature>
<dbReference type="InterPro" id="IPR021647">
    <property type="entry name" value="CusF_Ec"/>
</dbReference>
<dbReference type="InterPro" id="IPR051909">
    <property type="entry name" value="MFP_Cation_Efflux"/>
</dbReference>
<dbReference type="EMBL" id="FNTC01000002">
    <property type="protein sequence ID" value="SEC19192.1"/>
    <property type="molecule type" value="Genomic_DNA"/>
</dbReference>
<dbReference type="Pfam" id="PF25869">
    <property type="entry name" value="3HB_CusB"/>
    <property type="match status" value="1"/>
</dbReference>
<dbReference type="Pfam" id="PF25919">
    <property type="entry name" value="BSH_CusB"/>
    <property type="match status" value="1"/>
</dbReference>
<dbReference type="InterPro" id="IPR058790">
    <property type="entry name" value="BSH_CusB"/>
</dbReference>
<dbReference type="Gene3D" id="2.40.420.20">
    <property type="match status" value="1"/>
</dbReference>
<keyword evidence="4" id="KW-0406">Ion transport</keyword>
<dbReference type="GO" id="GO:0046914">
    <property type="term" value="F:transition metal ion binding"/>
    <property type="evidence" value="ECO:0007669"/>
    <property type="project" value="TreeGrafter"/>
</dbReference>
<dbReference type="InterPro" id="IPR045800">
    <property type="entry name" value="HMBD"/>
</dbReference>
<dbReference type="Pfam" id="PF25975">
    <property type="entry name" value="CzcB_C"/>
    <property type="match status" value="1"/>
</dbReference>
<accession>A0A231G0P8</accession>
<evidence type="ECO:0000259" key="5">
    <source>
        <dbReference type="Pfam" id="PF19335"/>
    </source>
</evidence>
<name>A0A231G0P8_PSEJE</name>
<sequence length="494" mass="52882">MILEKWNGALLVGVSLALGVAGGYWFAHPRMSAVPVTAREQKLNSPDERKALYWYDPMYPQQKFDKPGKSPFMDMQLVPRYASGDEDRATVSIDPGLTQNLGLRFATVTRGVFDSSLDVTGVLAFNERDVAVIQARTAGFVERVYAHAPGDLLKANAALADILVPEWAAAQTEFLALKRNADADLLAAARQRLRLTGMPAALITQVERSGKVQPNLTITSPISGVLQELNVRAGMTVAAGETLARVNGLSRVWLAVAVPESDAGAITVGQAVEARLPAFPGTMFNGKVSAILPETNPDSRTLRVRVELPNPEGRLRPGLTAQVRLSHSTGHSVLWVPSEAVIRTGRRALVMLAEDAGRYRPVEVQPGQESDGKTEILKGLEEGRKVVTSGQFLLDSEASLKGIVTTSEQESPASGAAASLHEADGQIVEIDDKEVTLAHGPFKTLGMPGMTMTFPLASAALMQGLKAGDKVRVTVSQTDDGLRVERLAKSGSQP</sequence>
<dbReference type="InterPro" id="IPR058791">
    <property type="entry name" value="3HB_CusB"/>
</dbReference>
<dbReference type="InterPro" id="IPR058792">
    <property type="entry name" value="Beta-barrel_RND_2"/>
</dbReference>
<keyword evidence="3" id="KW-0732">Signal</keyword>
<dbReference type="PANTHER" id="PTHR30097">
    <property type="entry name" value="CATION EFFLUX SYSTEM PROTEIN CUSB"/>
    <property type="match status" value="1"/>
</dbReference>
<evidence type="ECO:0000313" key="10">
    <source>
        <dbReference type="EMBL" id="SEC19192.1"/>
    </source>
</evidence>
<feature type="domain" description="CusB-like beta-barrel" evidence="8">
    <location>
        <begin position="251"/>
        <end position="327"/>
    </location>
</feature>
<evidence type="ECO:0000259" key="9">
    <source>
        <dbReference type="Pfam" id="PF25975"/>
    </source>
</evidence>
<dbReference type="RefSeq" id="WP_090454840.1">
    <property type="nucleotide sequence ID" value="NZ_FNTC01000002.1"/>
</dbReference>
<dbReference type="GO" id="GO:0015679">
    <property type="term" value="P:plasma membrane copper ion transport"/>
    <property type="evidence" value="ECO:0007669"/>
    <property type="project" value="TreeGrafter"/>
</dbReference>
<dbReference type="Pfam" id="PF11604">
    <property type="entry name" value="CusF_Ec"/>
    <property type="match status" value="1"/>
</dbReference>
<organism evidence="10 11">
    <name type="scientific">Pseudomonas jessenii</name>
    <dbReference type="NCBI Taxonomy" id="77298"/>
    <lineage>
        <taxon>Bacteria</taxon>
        <taxon>Pseudomonadati</taxon>
        <taxon>Pseudomonadota</taxon>
        <taxon>Gammaproteobacteria</taxon>
        <taxon>Pseudomonadales</taxon>
        <taxon>Pseudomonadaceae</taxon>
        <taxon>Pseudomonas</taxon>
    </lineage>
</organism>
<feature type="domain" description="Heavy metal binding" evidence="5">
    <location>
        <begin position="53"/>
        <end position="79"/>
    </location>
</feature>
<dbReference type="InterPro" id="IPR058649">
    <property type="entry name" value="CzcB_C"/>
</dbReference>
<evidence type="ECO:0000256" key="3">
    <source>
        <dbReference type="ARBA" id="ARBA00022729"/>
    </source>
</evidence>
<evidence type="ECO:0000259" key="7">
    <source>
        <dbReference type="Pfam" id="PF25919"/>
    </source>
</evidence>
<dbReference type="GO" id="GO:0030288">
    <property type="term" value="C:outer membrane-bounded periplasmic space"/>
    <property type="evidence" value="ECO:0007669"/>
    <property type="project" value="TreeGrafter"/>
</dbReference>
<dbReference type="Gene3D" id="2.40.30.170">
    <property type="match status" value="1"/>
</dbReference>
<evidence type="ECO:0000256" key="2">
    <source>
        <dbReference type="ARBA" id="ARBA00022448"/>
    </source>
</evidence>
<dbReference type="GO" id="GO:0022857">
    <property type="term" value="F:transmembrane transporter activity"/>
    <property type="evidence" value="ECO:0007669"/>
    <property type="project" value="InterPro"/>
</dbReference>
<gene>
    <name evidence="10" type="ORF">SAMN04490187_3501</name>
</gene>
<evidence type="ECO:0000256" key="4">
    <source>
        <dbReference type="ARBA" id="ARBA00023065"/>
    </source>
</evidence>
<keyword evidence="2" id="KW-0813">Transport</keyword>
<evidence type="ECO:0000259" key="8">
    <source>
        <dbReference type="Pfam" id="PF25954"/>
    </source>
</evidence>
<dbReference type="Gene3D" id="6.10.140.730">
    <property type="match status" value="1"/>
</dbReference>
<dbReference type="Pfam" id="PF19335">
    <property type="entry name" value="HMBD"/>
    <property type="match status" value="1"/>
</dbReference>
<evidence type="ECO:0000313" key="11">
    <source>
        <dbReference type="Proteomes" id="UP000198542"/>
    </source>
</evidence>
<dbReference type="FunFam" id="2.40.420.20:FF:000003">
    <property type="entry name" value="Cation efflux system protein cusB"/>
    <property type="match status" value="1"/>
</dbReference>
<comment type="similarity">
    <text evidence="1">Belongs to the membrane fusion protein (MFP) (TC 8.A.1) family.</text>
</comment>
<keyword evidence="11" id="KW-1185">Reference proteome</keyword>
<feature type="domain" description="CusB-like barrel-sandwich hybrid" evidence="7">
    <location>
        <begin position="130"/>
        <end position="247"/>
    </location>
</feature>
<reference evidence="11" key="1">
    <citation type="submission" date="2016-10" db="EMBL/GenBank/DDBJ databases">
        <authorList>
            <person name="Varghese N."/>
            <person name="Submissions S."/>
        </authorList>
    </citation>
    <scope>NUCLEOTIDE SEQUENCE [LARGE SCALE GENOMIC DNA]</scope>
    <source>
        <strain evidence="11">BS3660</strain>
    </source>
</reference>
<dbReference type="GO" id="GO:0060003">
    <property type="term" value="P:copper ion export"/>
    <property type="evidence" value="ECO:0007669"/>
    <property type="project" value="TreeGrafter"/>
</dbReference>
<dbReference type="NCBIfam" id="TIGR01730">
    <property type="entry name" value="RND_mfp"/>
    <property type="match status" value="1"/>
</dbReference>
<dbReference type="InterPro" id="IPR006143">
    <property type="entry name" value="RND_pump_MFP"/>
</dbReference>
<dbReference type="Proteomes" id="UP000198542">
    <property type="component" value="Unassembled WGS sequence"/>
</dbReference>
<dbReference type="Gene3D" id="2.40.50.320">
    <property type="entry name" value="Copper binding periplasmic protein CusF"/>
    <property type="match status" value="1"/>
</dbReference>
<proteinExistence type="inferred from homology"/>
<dbReference type="PANTHER" id="PTHR30097:SF15">
    <property type="entry name" value="CATION EFFLUX SYSTEM PROTEIN CUSB"/>
    <property type="match status" value="1"/>
</dbReference>
<dbReference type="Pfam" id="PF25954">
    <property type="entry name" value="Beta-barrel_RND_2"/>
    <property type="match status" value="1"/>
</dbReference>
<dbReference type="FunFam" id="2.40.30.170:FF:000010">
    <property type="entry name" value="Efflux RND transporter periplasmic adaptor subunit"/>
    <property type="match status" value="1"/>
</dbReference>
<dbReference type="SUPFAM" id="SSF111369">
    <property type="entry name" value="HlyD-like secretion proteins"/>
    <property type="match status" value="1"/>
</dbReference>
<dbReference type="GO" id="GO:0016020">
    <property type="term" value="C:membrane"/>
    <property type="evidence" value="ECO:0007669"/>
    <property type="project" value="InterPro"/>
</dbReference>
<evidence type="ECO:0000259" key="6">
    <source>
        <dbReference type="Pfam" id="PF25869"/>
    </source>
</evidence>
<feature type="domain" description="CzcB-like C-terminal circularly permuted SH3-like" evidence="9">
    <location>
        <begin position="336"/>
        <end position="394"/>
    </location>
</feature>
<protein>
    <submittedName>
        <fullName evidence="10">Membrane fusion protein, Cu(I)/Ag(I) efflux system</fullName>
    </submittedName>
</protein>
<dbReference type="InterPro" id="IPR042230">
    <property type="entry name" value="CusF_sf"/>
</dbReference>
<evidence type="ECO:0000256" key="1">
    <source>
        <dbReference type="ARBA" id="ARBA00009477"/>
    </source>
</evidence>